<evidence type="ECO:0000313" key="7">
    <source>
        <dbReference type="EMBL" id="PXX77258.1"/>
    </source>
</evidence>
<dbReference type="GO" id="GO:0020037">
    <property type="term" value="F:heme binding"/>
    <property type="evidence" value="ECO:0007669"/>
    <property type="project" value="InterPro"/>
</dbReference>
<keyword evidence="8" id="KW-1185">Reference proteome</keyword>
<evidence type="ECO:0000256" key="3">
    <source>
        <dbReference type="ARBA" id="ARBA00023004"/>
    </source>
</evidence>
<dbReference type="SUPFAM" id="SSF46626">
    <property type="entry name" value="Cytochrome c"/>
    <property type="match status" value="1"/>
</dbReference>
<keyword evidence="5" id="KW-0732">Signal</keyword>
<feature type="domain" description="Cytochrome c" evidence="6">
    <location>
        <begin position="16"/>
        <end position="94"/>
    </location>
</feature>
<dbReference type="GO" id="GO:0009055">
    <property type="term" value="F:electron transfer activity"/>
    <property type="evidence" value="ECO:0007669"/>
    <property type="project" value="InterPro"/>
</dbReference>
<evidence type="ECO:0000313" key="8">
    <source>
        <dbReference type="Proteomes" id="UP000247555"/>
    </source>
</evidence>
<keyword evidence="3 4" id="KW-0408">Iron</keyword>
<dbReference type="InterPro" id="IPR009056">
    <property type="entry name" value="Cyt_c-like_dom"/>
</dbReference>
<evidence type="ECO:0000256" key="2">
    <source>
        <dbReference type="ARBA" id="ARBA00022723"/>
    </source>
</evidence>
<dbReference type="RefSeq" id="WP_110391483.1">
    <property type="nucleotide sequence ID" value="NZ_QJKI01000018.1"/>
</dbReference>
<name>A0A318KKT3_9NEIS</name>
<evidence type="ECO:0000256" key="5">
    <source>
        <dbReference type="SAM" id="SignalP"/>
    </source>
</evidence>
<proteinExistence type="predicted"/>
<comment type="caution">
    <text evidence="7">The sequence shown here is derived from an EMBL/GenBank/DDBJ whole genome shotgun (WGS) entry which is preliminary data.</text>
</comment>
<dbReference type="InterPro" id="IPR003143">
    <property type="entry name" value="Cyt_cd1_C_sf"/>
</dbReference>
<dbReference type="Pfam" id="PF13442">
    <property type="entry name" value="Cytochrome_CBB3"/>
    <property type="match status" value="1"/>
</dbReference>
<keyword evidence="1 4" id="KW-0349">Heme</keyword>
<dbReference type="SUPFAM" id="SSF51004">
    <property type="entry name" value="C-terminal (heme d1) domain of cytochrome cd1-nitrite reductase"/>
    <property type="match status" value="1"/>
</dbReference>
<dbReference type="InterPro" id="IPR051200">
    <property type="entry name" value="Host-pathogen_enzymatic-act"/>
</dbReference>
<organism evidence="7 8">
    <name type="scientific">Rivihabitans pingtungensis</name>
    <dbReference type="NCBI Taxonomy" id="1054498"/>
    <lineage>
        <taxon>Bacteria</taxon>
        <taxon>Pseudomonadati</taxon>
        <taxon>Pseudomonadota</taxon>
        <taxon>Betaproteobacteria</taxon>
        <taxon>Neisseriales</taxon>
        <taxon>Aquaspirillaceae</taxon>
        <taxon>Rivihabitans</taxon>
    </lineage>
</organism>
<evidence type="ECO:0000256" key="1">
    <source>
        <dbReference type="ARBA" id="ARBA00022617"/>
    </source>
</evidence>
<protein>
    <submittedName>
        <fullName evidence="7">Mono/diheme cytochrome c family protein</fullName>
    </submittedName>
</protein>
<dbReference type="Gene3D" id="2.140.10.20">
    <property type="entry name" value="C-terminal (heme d1) domain of cytochrome cd1-nitrite reductase"/>
    <property type="match status" value="1"/>
</dbReference>
<dbReference type="CDD" id="cd20777">
    <property type="entry name" value="8prop_heme-binding_NirN"/>
    <property type="match status" value="1"/>
</dbReference>
<dbReference type="PANTHER" id="PTHR47197:SF3">
    <property type="entry name" value="DIHYDRO-HEME D1 DEHYDROGENASE"/>
    <property type="match status" value="1"/>
</dbReference>
<dbReference type="Gene3D" id="1.10.760.10">
    <property type="entry name" value="Cytochrome c-like domain"/>
    <property type="match status" value="1"/>
</dbReference>
<evidence type="ECO:0000256" key="4">
    <source>
        <dbReference type="PROSITE-ProRule" id="PRU00433"/>
    </source>
</evidence>
<dbReference type="EMBL" id="QJKI01000018">
    <property type="protein sequence ID" value="PXX77258.1"/>
    <property type="molecule type" value="Genomic_DNA"/>
</dbReference>
<accession>A0A318KKT3</accession>
<keyword evidence="2 4" id="KW-0479">Metal-binding</keyword>
<dbReference type="InterPro" id="IPR036909">
    <property type="entry name" value="Cyt_c-like_dom_sf"/>
</dbReference>
<feature type="chain" id="PRO_5016378996" evidence="5">
    <location>
        <begin position="20"/>
        <end position="511"/>
    </location>
</feature>
<feature type="signal peptide" evidence="5">
    <location>
        <begin position="1"/>
        <end position="19"/>
    </location>
</feature>
<dbReference type="InterPro" id="IPR011048">
    <property type="entry name" value="Haem_d1_sf"/>
</dbReference>
<reference evidence="7 8" key="1">
    <citation type="submission" date="2018-05" db="EMBL/GenBank/DDBJ databases">
        <title>Genomic Encyclopedia of Type Strains, Phase IV (KMG-IV): sequencing the most valuable type-strain genomes for metagenomic binning, comparative biology and taxonomic classification.</title>
        <authorList>
            <person name="Goeker M."/>
        </authorList>
    </citation>
    <scope>NUCLEOTIDE SEQUENCE [LARGE SCALE GENOMIC DNA]</scope>
    <source>
        <strain evidence="7 8">DSM 29661</strain>
    </source>
</reference>
<sequence length="511" mass="56174">MRRAWLWMGLALAASGHAAAPAALYQQHCQSCHGEQRLGGMAPALLPQSLERSKPAELLATVRDGRPATQMQGFADWLSADEIQALVGWLRTPAATPPRWSEAEMAASHRQFVPLAQLPDAPGHGADPANLFVVVEAGDHHVSVLDGERFTVLARFASHYALHGGPKFSPDGRFVYFASRDGWVSQYDLYSLQKVAEIRVGLNTRNVAASADGRWLLAGNTLPENLVLLDARTLQPVKTLPVRTQQGQLSRVSAVYDAAPRQSFIVALKDAPELWEISYNPAAEPIYDGYVHDYAMGEGLAKPGFLNPRRTPLDAVLDDFFFDPDYRHVIGASRDGRAQVVNLDIRRQVAALQLDGMPHLGAGITFKRDGRILLATPNLKTGQVSVIDTGNWQEVTRIATPGPGFFLRSHERTPYAWVDAMMSAQRDTLTLIDKRTLQVAHTLRPRPGKTTAHVEFTRDGRYALVSVMETPGELLVIDAATLREVAALPMMKPIGKYNVHNKITRSEGTSH</sequence>
<gene>
    <name evidence="7" type="ORF">DFR34_11867</name>
</gene>
<dbReference type="Proteomes" id="UP000247555">
    <property type="component" value="Unassembled WGS sequence"/>
</dbReference>
<dbReference type="GO" id="GO:0046872">
    <property type="term" value="F:metal ion binding"/>
    <property type="evidence" value="ECO:0007669"/>
    <property type="project" value="UniProtKB-KW"/>
</dbReference>
<dbReference type="PROSITE" id="PS51007">
    <property type="entry name" value="CYTC"/>
    <property type="match status" value="1"/>
</dbReference>
<dbReference type="AlphaFoldDB" id="A0A318KKT3"/>
<dbReference type="Pfam" id="PF02239">
    <property type="entry name" value="Cytochrom_D1"/>
    <property type="match status" value="2"/>
</dbReference>
<evidence type="ECO:0000259" key="6">
    <source>
        <dbReference type="PROSITE" id="PS51007"/>
    </source>
</evidence>
<dbReference type="PANTHER" id="PTHR47197">
    <property type="entry name" value="PROTEIN NIRF"/>
    <property type="match status" value="1"/>
</dbReference>
<dbReference type="OrthoDB" id="5290932at2"/>